<reference evidence="3 4" key="1">
    <citation type="submission" date="2016-10" db="EMBL/GenBank/DDBJ databases">
        <authorList>
            <person name="de Groot N.N."/>
        </authorList>
    </citation>
    <scope>NUCLEOTIDE SEQUENCE [LARGE SCALE GENOMIC DNA]</scope>
    <source>
        <strain evidence="3 4">CGMCC 1.10457</strain>
    </source>
</reference>
<dbReference type="Pfam" id="PF00583">
    <property type="entry name" value="Acetyltransf_1"/>
    <property type="match status" value="1"/>
</dbReference>
<dbReference type="SUPFAM" id="SSF55729">
    <property type="entry name" value="Acyl-CoA N-acyltransferases (Nat)"/>
    <property type="match status" value="1"/>
</dbReference>
<gene>
    <name evidence="3" type="ORF">SAMN05216559_0699</name>
</gene>
<protein>
    <submittedName>
        <fullName evidence="3">Acetyltransferase (GNAT) family protein</fullName>
    </submittedName>
</protein>
<evidence type="ECO:0000313" key="4">
    <source>
        <dbReference type="Proteomes" id="UP000199062"/>
    </source>
</evidence>
<accession>A0A1I6KF57</accession>
<dbReference type="Gene3D" id="3.40.630.30">
    <property type="match status" value="1"/>
</dbReference>
<evidence type="ECO:0000313" key="3">
    <source>
        <dbReference type="EMBL" id="SFR89847.1"/>
    </source>
</evidence>
<dbReference type="InterPro" id="IPR016181">
    <property type="entry name" value="Acyl_CoA_acyltransferase"/>
</dbReference>
<evidence type="ECO:0000256" key="1">
    <source>
        <dbReference type="SAM" id="MobiDB-lite"/>
    </source>
</evidence>
<feature type="domain" description="N-acetyltransferase" evidence="2">
    <location>
        <begin position="43"/>
        <end position="171"/>
    </location>
</feature>
<dbReference type="STRING" id="767519.SAMN05216559_0699"/>
<dbReference type="PROSITE" id="PS51186">
    <property type="entry name" value="GNAT"/>
    <property type="match status" value="1"/>
</dbReference>
<evidence type="ECO:0000259" key="2">
    <source>
        <dbReference type="PROSITE" id="PS51186"/>
    </source>
</evidence>
<name>A0A1I6KF57_9EURY</name>
<dbReference type="GO" id="GO:0016747">
    <property type="term" value="F:acyltransferase activity, transferring groups other than amino-acyl groups"/>
    <property type="evidence" value="ECO:0007669"/>
    <property type="project" value="InterPro"/>
</dbReference>
<dbReference type="InterPro" id="IPR000182">
    <property type="entry name" value="GNAT_dom"/>
</dbReference>
<feature type="region of interest" description="Disordered" evidence="1">
    <location>
        <begin position="1"/>
        <end position="23"/>
    </location>
</feature>
<sequence length="180" mass="20004">MAASPPTADESFPRPPLSFVDGDDRRIALEATDGDDAYEDLVAMYDDFADEDLSQGVPPRDEQRRHEWVEELLTNGVNVLARHEDSVVGHAVLVPFDDRSELAIFVHQNYQHAGIGSKLIRALLGEGEATDIDRVWLCVERSNDVAISLYRSVGFETTVDRMELEMELDLGDGSETEDGP</sequence>
<dbReference type="OrthoDB" id="339006at2157"/>
<dbReference type="RefSeq" id="WP_089813909.1">
    <property type="nucleotide sequence ID" value="NZ_FOZK01000001.1"/>
</dbReference>
<keyword evidence="4" id="KW-1185">Reference proteome</keyword>
<dbReference type="Proteomes" id="UP000199062">
    <property type="component" value="Unassembled WGS sequence"/>
</dbReference>
<organism evidence="3 4">
    <name type="scientific">Halomicrobium zhouii</name>
    <dbReference type="NCBI Taxonomy" id="767519"/>
    <lineage>
        <taxon>Archaea</taxon>
        <taxon>Methanobacteriati</taxon>
        <taxon>Methanobacteriota</taxon>
        <taxon>Stenosarchaea group</taxon>
        <taxon>Halobacteria</taxon>
        <taxon>Halobacteriales</taxon>
        <taxon>Haloarculaceae</taxon>
        <taxon>Halomicrobium</taxon>
    </lineage>
</organism>
<keyword evidence="3" id="KW-0808">Transferase</keyword>
<proteinExistence type="predicted"/>
<dbReference type="CDD" id="cd04301">
    <property type="entry name" value="NAT_SF"/>
    <property type="match status" value="1"/>
</dbReference>
<dbReference type="EMBL" id="FOZK01000001">
    <property type="protein sequence ID" value="SFR89847.1"/>
    <property type="molecule type" value="Genomic_DNA"/>
</dbReference>
<dbReference type="InterPro" id="IPR050276">
    <property type="entry name" value="MshD_Acetyltransferase"/>
</dbReference>
<dbReference type="AlphaFoldDB" id="A0A1I6KF57"/>
<dbReference type="PANTHER" id="PTHR43617:SF22">
    <property type="entry name" value="L-AMINO ACID N-ACETYLTRANSFERASE AAAT"/>
    <property type="match status" value="1"/>
</dbReference>
<dbReference type="PANTHER" id="PTHR43617">
    <property type="entry name" value="L-AMINO ACID N-ACETYLTRANSFERASE"/>
    <property type="match status" value="1"/>
</dbReference>